<keyword evidence="1" id="KW-0805">Transcription regulation</keyword>
<accession>A0A438MCP8</accession>
<dbReference type="EMBL" id="SAUN01000001">
    <property type="protein sequence ID" value="RVX43408.1"/>
    <property type="molecule type" value="Genomic_DNA"/>
</dbReference>
<dbReference type="Proteomes" id="UP000284824">
    <property type="component" value="Unassembled WGS sequence"/>
</dbReference>
<sequence length="354" mass="36645">MAILSGGEGVRMAGARRARATVRDVAAETGLSIATVSRVLNGGANVAPHTRELVLRAVGRLGDQAPRPRTGPGADAVPGAVYVRCPYLLTDYFGLIVSSVGETIELHGRQMVLGAGEAAQGAAVLPGLPDRPGVAGAILILPPEPGEELVRLRDRGFPFVVIDPSTPAPKDVPAVSAAHFAGARGLMAHVVGLGHRRVGIIGGPVAWLSSEARLAGYTASLADAGVLPEPGLLRSVPEPTIEHGHRAAGELLDLPERPTALVAFNDKMAVGALRAAAERGLSVPGDLSVAGFDDIDVSRATSPPLTTVRQPLQEMGRMAVTLLMRLLSRHAVEALHVSLATELIVRGSTGPARR</sequence>
<evidence type="ECO:0000313" key="5">
    <source>
        <dbReference type="EMBL" id="RVX43408.1"/>
    </source>
</evidence>
<organism evidence="5 6">
    <name type="scientific">Nonomuraea polychroma</name>
    <dbReference type="NCBI Taxonomy" id="46176"/>
    <lineage>
        <taxon>Bacteria</taxon>
        <taxon>Bacillati</taxon>
        <taxon>Actinomycetota</taxon>
        <taxon>Actinomycetes</taxon>
        <taxon>Streptosporangiales</taxon>
        <taxon>Streptosporangiaceae</taxon>
        <taxon>Nonomuraea</taxon>
    </lineage>
</organism>
<dbReference type="InterPro" id="IPR046335">
    <property type="entry name" value="LacI/GalR-like_sensor"/>
</dbReference>
<dbReference type="PANTHER" id="PTHR30146:SF153">
    <property type="entry name" value="LACTOSE OPERON REPRESSOR"/>
    <property type="match status" value="1"/>
</dbReference>
<dbReference type="Pfam" id="PF00356">
    <property type="entry name" value="LacI"/>
    <property type="match status" value="1"/>
</dbReference>
<proteinExistence type="predicted"/>
<dbReference type="GO" id="GO:0000976">
    <property type="term" value="F:transcription cis-regulatory region binding"/>
    <property type="evidence" value="ECO:0007669"/>
    <property type="project" value="TreeGrafter"/>
</dbReference>
<keyword evidence="2" id="KW-0238">DNA-binding</keyword>
<reference evidence="5 6" key="1">
    <citation type="submission" date="2019-01" db="EMBL/GenBank/DDBJ databases">
        <title>Sequencing the genomes of 1000 actinobacteria strains.</title>
        <authorList>
            <person name="Klenk H.-P."/>
        </authorList>
    </citation>
    <scope>NUCLEOTIDE SEQUENCE [LARGE SCALE GENOMIC DNA]</scope>
    <source>
        <strain evidence="5 6">DSM 43925</strain>
    </source>
</reference>
<evidence type="ECO:0000256" key="3">
    <source>
        <dbReference type="ARBA" id="ARBA00023163"/>
    </source>
</evidence>
<dbReference type="PANTHER" id="PTHR30146">
    <property type="entry name" value="LACI-RELATED TRANSCRIPTIONAL REPRESSOR"/>
    <property type="match status" value="1"/>
</dbReference>
<gene>
    <name evidence="5" type="ORF">EDD27_6090</name>
</gene>
<protein>
    <submittedName>
        <fullName evidence="5">LacI family transcriptional regulator</fullName>
    </submittedName>
</protein>
<name>A0A438MCP8_9ACTN</name>
<dbReference type="GO" id="GO:0003700">
    <property type="term" value="F:DNA-binding transcription factor activity"/>
    <property type="evidence" value="ECO:0007669"/>
    <property type="project" value="TreeGrafter"/>
</dbReference>
<evidence type="ECO:0000256" key="1">
    <source>
        <dbReference type="ARBA" id="ARBA00023015"/>
    </source>
</evidence>
<dbReference type="CDD" id="cd01392">
    <property type="entry name" value="HTH_LacI"/>
    <property type="match status" value="1"/>
</dbReference>
<dbReference type="AlphaFoldDB" id="A0A438MCP8"/>
<dbReference type="SUPFAM" id="SSF53822">
    <property type="entry name" value="Periplasmic binding protein-like I"/>
    <property type="match status" value="1"/>
</dbReference>
<feature type="domain" description="HTH lacI-type" evidence="4">
    <location>
        <begin position="20"/>
        <end position="62"/>
    </location>
</feature>
<evidence type="ECO:0000313" key="6">
    <source>
        <dbReference type="Proteomes" id="UP000284824"/>
    </source>
</evidence>
<dbReference type="InterPro" id="IPR010982">
    <property type="entry name" value="Lambda_DNA-bd_dom_sf"/>
</dbReference>
<dbReference type="Pfam" id="PF13377">
    <property type="entry name" value="Peripla_BP_3"/>
    <property type="match status" value="1"/>
</dbReference>
<comment type="caution">
    <text evidence="5">The sequence shown here is derived from an EMBL/GenBank/DDBJ whole genome shotgun (WGS) entry which is preliminary data.</text>
</comment>
<keyword evidence="3" id="KW-0804">Transcription</keyword>
<dbReference type="InterPro" id="IPR028082">
    <property type="entry name" value="Peripla_BP_I"/>
</dbReference>
<dbReference type="SMART" id="SM00354">
    <property type="entry name" value="HTH_LACI"/>
    <property type="match status" value="1"/>
</dbReference>
<evidence type="ECO:0000256" key="2">
    <source>
        <dbReference type="ARBA" id="ARBA00023125"/>
    </source>
</evidence>
<dbReference type="Gene3D" id="3.40.50.2300">
    <property type="match status" value="2"/>
</dbReference>
<dbReference type="InterPro" id="IPR000843">
    <property type="entry name" value="HTH_LacI"/>
</dbReference>
<keyword evidence="6" id="KW-1185">Reference proteome</keyword>
<dbReference type="Gene3D" id="1.10.260.40">
    <property type="entry name" value="lambda repressor-like DNA-binding domains"/>
    <property type="match status" value="1"/>
</dbReference>
<dbReference type="SUPFAM" id="SSF47413">
    <property type="entry name" value="lambda repressor-like DNA-binding domains"/>
    <property type="match status" value="1"/>
</dbReference>
<evidence type="ECO:0000259" key="4">
    <source>
        <dbReference type="PROSITE" id="PS50932"/>
    </source>
</evidence>
<dbReference type="PROSITE" id="PS50932">
    <property type="entry name" value="HTH_LACI_2"/>
    <property type="match status" value="1"/>
</dbReference>